<comment type="caution">
    <text evidence="2">The sequence shown here is derived from an EMBL/GenBank/DDBJ whole genome shotgun (WGS) entry which is preliminary data.</text>
</comment>
<sequence length="320" mass="34224">MCWHTVRRPSAGVRHGWVAAAPQVAKRHGPKSFSRRPSRREGELAQQLARQVEGGVQGPAHDPAAHAVALVPAQHLRAAVHVDHAAGQEAAVRDALVEVAHQRRHAHAARVEAAAQGVPHGVGVAEAVRNLEGEGCRGVHVGVLVGAVRRERGRGRRCGLVRRRQRKRGRARLAFVPKGERPERARPGGSSGGAVAVKANHSLVEPRRVVQPLPAIDGSQHAKHAADTRGHSRALGNSLAARSSLAADGAGLQEEGRRPTHQLLTQIQRNRHLARAAWRRRWRGRGVAVLCRLGVVKGAAVGNGGTHSLLELEQLLVVGL</sequence>
<reference evidence="2 3" key="1">
    <citation type="submission" date="2021-06" db="EMBL/GenBank/DDBJ databases">
        <title>Genome sequence of Babesia caballi.</title>
        <authorList>
            <person name="Yamagishi J."/>
            <person name="Kidaka T."/>
            <person name="Ochi A."/>
        </authorList>
    </citation>
    <scope>NUCLEOTIDE SEQUENCE [LARGE SCALE GENOMIC DNA]</scope>
    <source>
        <strain evidence="2">USDA-D6B2</strain>
    </source>
</reference>
<dbReference type="AlphaFoldDB" id="A0AAV4LTV6"/>
<feature type="region of interest" description="Disordered" evidence="1">
    <location>
        <begin position="174"/>
        <end position="194"/>
    </location>
</feature>
<accession>A0AAV4LTV6</accession>
<proteinExistence type="predicted"/>
<evidence type="ECO:0000313" key="2">
    <source>
        <dbReference type="EMBL" id="GIX63598.1"/>
    </source>
</evidence>
<keyword evidence="3" id="KW-1185">Reference proteome</keyword>
<dbReference type="RefSeq" id="XP_067715667.1">
    <property type="nucleotide sequence ID" value="XM_067859566.1"/>
</dbReference>
<protein>
    <submittedName>
        <fullName evidence="2">Uncharacterized protein</fullName>
    </submittedName>
</protein>
<name>A0AAV4LTV6_BABCB</name>
<dbReference type="EMBL" id="BPLF01000002">
    <property type="protein sequence ID" value="GIX63598.1"/>
    <property type="molecule type" value="Genomic_DNA"/>
</dbReference>
<feature type="region of interest" description="Disordered" evidence="1">
    <location>
        <begin position="23"/>
        <end position="43"/>
    </location>
</feature>
<evidence type="ECO:0000313" key="3">
    <source>
        <dbReference type="Proteomes" id="UP001497744"/>
    </source>
</evidence>
<dbReference type="GeneID" id="94195079"/>
<gene>
    <name evidence="2" type="ORF">BcabD6B2_30330</name>
</gene>
<organism evidence="2 3">
    <name type="scientific">Babesia caballi</name>
    <dbReference type="NCBI Taxonomy" id="5871"/>
    <lineage>
        <taxon>Eukaryota</taxon>
        <taxon>Sar</taxon>
        <taxon>Alveolata</taxon>
        <taxon>Apicomplexa</taxon>
        <taxon>Aconoidasida</taxon>
        <taxon>Piroplasmida</taxon>
        <taxon>Babesiidae</taxon>
        <taxon>Babesia</taxon>
    </lineage>
</organism>
<evidence type="ECO:0000256" key="1">
    <source>
        <dbReference type="SAM" id="MobiDB-lite"/>
    </source>
</evidence>
<feature type="compositionally biased region" description="Basic residues" evidence="1">
    <location>
        <begin position="25"/>
        <end position="38"/>
    </location>
</feature>
<dbReference type="Proteomes" id="UP001497744">
    <property type="component" value="Unassembled WGS sequence"/>
</dbReference>